<dbReference type="Pfam" id="PF07514">
    <property type="entry name" value="TraI_2"/>
    <property type="match status" value="1"/>
</dbReference>
<reference evidence="3 4" key="1">
    <citation type="submission" date="2016-10" db="EMBL/GenBank/DDBJ databases">
        <authorList>
            <person name="de Groot N.N."/>
        </authorList>
    </citation>
    <scope>NUCLEOTIDE SEQUENCE [LARGE SCALE GENOMIC DNA]</scope>
    <source>
        <strain evidence="3 4">DSM 16957</strain>
    </source>
</reference>
<keyword evidence="3" id="KW-0347">Helicase</keyword>
<dbReference type="CDD" id="cd00077">
    <property type="entry name" value="HDc"/>
    <property type="match status" value="1"/>
</dbReference>
<dbReference type="RefSeq" id="WP_091245246.1">
    <property type="nucleotide sequence ID" value="NZ_FNAG01000015.1"/>
</dbReference>
<dbReference type="InterPro" id="IPR011119">
    <property type="entry name" value="Unchr_helicase_relaxase_TraI"/>
</dbReference>
<protein>
    <submittedName>
        <fullName evidence="3">Putative helicase</fullName>
    </submittedName>
</protein>
<evidence type="ECO:0000313" key="3">
    <source>
        <dbReference type="EMBL" id="SDE04375.1"/>
    </source>
</evidence>
<accession>A0A1G6ZRA2</accession>
<dbReference type="InterPro" id="IPR003607">
    <property type="entry name" value="HD/PDEase_dom"/>
</dbReference>
<keyword evidence="4" id="KW-1185">Reference proteome</keyword>
<feature type="domain" description="HD/PDEase" evidence="2">
    <location>
        <begin position="122"/>
        <end position="293"/>
    </location>
</feature>
<sequence>MLDRIRNLFSPRAAEAPTRTPPSLDALLAAPPRQSFNRGGVNIDVPPTFVSDAVPRYPERSPAVPAIEPAVLLSTQQETLDRLRQSLGHTRAEFDRWVMPVLLRYAERVHLLPASEADHHCGRGGMLRHGVEAAFFAARLCEGRVWAFDMLAERRKTLDPKWRLAAVFAALLHDLGKVVVDVNAVDESGSLQWSGHGASLWTWLTRHKIEAYYIYWRPGPRSMRHVAYGPVLLREIVGAELLDYLSEDGGHEILNKLVTSFTAPDDKTNPIAEIAHKADRSSADFDLEDQARRIAAAGGSPLRTHAGMLARAMTKLVEDGTWNITKTGPLFHTSVGLFGAPPDVFTMPISRLRQAGHLKGFPSETSQIIDLLMRMHMLEMSPEKRQLWPVRIEGRESVLELNLVRFAHPEQILGTQEAVPPMPAELILTGTAPAPAPAAPTMAPAAASPGTAAAASESMAAPAAKQGRSTAGAAPLAPALPPVEQPAVAEEPTAAPPENAAPEAAEARAPMRLQAPAVSAARPPHGRTVETDHDRATAVVRHAISEVPATNGGARWVRAIMERFASGELRWYTHAALVEGRTIVAFPSGFTGLGMDPMDLRDRLHAEGWLELDPASQRLVVKVSTEQGAIEGVLFAESLTPIWTTLSEHLPLLDLPEPRAEAAAAPGEAALRRIPHELTALHMTTPPRSASVEFIENLKAQVFAEIRAAGLDKAPPPESPKPQLKRYREHLSKRMTESRVRREFTREDFSLLLASTRNPLVVVKKDEAGVNVVELHPQYVEPTFE</sequence>
<dbReference type="STRING" id="265719.SAMN04488509_11513"/>
<dbReference type="AlphaFoldDB" id="A0A1G6ZRA2"/>
<dbReference type="EMBL" id="FNAG01000015">
    <property type="protein sequence ID" value="SDE04375.1"/>
    <property type="molecule type" value="Genomic_DNA"/>
</dbReference>
<dbReference type="Proteomes" id="UP000199603">
    <property type="component" value="Unassembled WGS sequence"/>
</dbReference>
<gene>
    <name evidence="3" type="ORF">SAMN04488509_11513</name>
</gene>
<keyword evidence="3" id="KW-0378">Hydrolase</keyword>
<keyword evidence="3" id="KW-0547">Nucleotide-binding</keyword>
<dbReference type="GO" id="GO:0004386">
    <property type="term" value="F:helicase activity"/>
    <property type="evidence" value="ECO:0007669"/>
    <property type="project" value="UniProtKB-KW"/>
</dbReference>
<evidence type="ECO:0000259" key="2">
    <source>
        <dbReference type="SMART" id="SM00471"/>
    </source>
</evidence>
<feature type="region of interest" description="Disordered" evidence="1">
    <location>
        <begin position="457"/>
        <end position="508"/>
    </location>
</feature>
<proteinExistence type="predicted"/>
<keyword evidence="3" id="KW-0067">ATP-binding</keyword>
<dbReference type="OrthoDB" id="6190309at2"/>
<organism evidence="3 4">
    <name type="scientific">Aquimonas voraii</name>
    <dbReference type="NCBI Taxonomy" id="265719"/>
    <lineage>
        <taxon>Bacteria</taxon>
        <taxon>Pseudomonadati</taxon>
        <taxon>Pseudomonadota</taxon>
        <taxon>Gammaproteobacteria</taxon>
        <taxon>Lysobacterales</taxon>
        <taxon>Lysobacteraceae</taxon>
        <taxon>Aquimonas</taxon>
    </lineage>
</organism>
<name>A0A1G6ZRA2_9GAMM</name>
<dbReference type="SMART" id="SM00471">
    <property type="entry name" value="HDc"/>
    <property type="match status" value="1"/>
</dbReference>
<dbReference type="NCBIfam" id="NF041494">
    <property type="entry name" value="MobH"/>
    <property type="match status" value="1"/>
</dbReference>
<feature type="compositionally biased region" description="Low complexity" evidence="1">
    <location>
        <begin position="485"/>
        <end position="508"/>
    </location>
</feature>
<evidence type="ECO:0000313" key="4">
    <source>
        <dbReference type="Proteomes" id="UP000199603"/>
    </source>
</evidence>
<evidence type="ECO:0000256" key="1">
    <source>
        <dbReference type="SAM" id="MobiDB-lite"/>
    </source>
</evidence>
<dbReference type="Gene3D" id="1.10.3210.40">
    <property type="match status" value="1"/>
</dbReference>